<evidence type="ECO:0000256" key="1">
    <source>
        <dbReference type="ARBA" id="ARBA00001938"/>
    </source>
</evidence>
<dbReference type="Pfam" id="PF02817">
    <property type="entry name" value="E3_binding"/>
    <property type="match status" value="1"/>
</dbReference>
<dbReference type="EMBL" id="JABUMX010000002">
    <property type="protein sequence ID" value="NTS31878.1"/>
    <property type="molecule type" value="Genomic_DNA"/>
</dbReference>
<dbReference type="SUPFAM" id="SSF53474">
    <property type="entry name" value="alpha/beta-Hydrolases"/>
    <property type="match status" value="1"/>
</dbReference>
<dbReference type="SUPFAM" id="SSF51230">
    <property type="entry name" value="Single hybrid motif"/>
    <property type="match status" value="1"/>
</dbReference>
<evidence type="ECO:0000313" key="8">
    <source>
        <dbReference type="Proteomes" id="UP000550508"/>
    </source>
</evidence>
<comment type="similarity">
    <text evidence="2">Belongs to the 2-oxoacid dehydrogenase family.</text>
</comment>
<sequence>MPVEVILPKVDMDMESGQISRWYAKEGDNVSKGQLLFEIETDKAAMEVDAPSTGILRDVKAEEGTTVPVGQAVAWIYGEGEAYAAAPAKADARKPDTSEKPAAAPAQTAPVQAAPIAATPAVAETNGVRATPLARRVAREAGIDLASLKGSGPKGRIQKKDVEASTLKLDGASAKAPSSSPVTAPARTAQITGEALLNAVWLREGKGAGHAPVVLIHGFGSDLNSWRPMLGGGTLDNPVLAIDLPGHGGSTRAIPDDLDGIADLVEQTVAAYHSGPVILMAHSFGSAVATEVAARNNLDVRALTLISPAGLGPEINGGFLSGFVRARSEASLVAWMKQLVQDESLLTKPFVNATLAQSQDTALREAQQQVADRFFADGTQVIDTRQTLASLLIPVRVIFGAADRVIPASHAVGLPGEIAVHVFAGTGHMPQLEQREKVMRILAEVSRSAG</sequence>
<dbReference type="PROSITE" id="PS00189">
    <property type="entry name" value="LIPOYL"/>
    <property type="match status" value="1"/>
</dbReference>
<protein>
    <submittedName>
        <fullName evidence="7">Acetoin dehydrogenase dihydrolipoyllysine-residue acetyltransferase subunit</fullName>
    </submittedName>
</protein>
<feature type="domain" description="Lipoyl-binding" evidence="5">
    <location>
        <begin position="2"/>
        <end position="77"/>
    </location>
</feature>
<dbReference type="PROSITE" id="PS50968">
    <property type="entry name" value="BIOTINYL_LIPOYL"/>
    <property type="match status" value="1"/>
</dbReference>
<dbReference type="InterPro" id="IPR000073">
    <property type="entry name" value="AB_hydrolase_1"/>
</dbReference>
<dbReference type="Gene3D" id="2.40.50.100">
    <property type="match status" value="1"/>
</dbReference>
<dbReference type="CDD" id="cd06849">
    <property type="entry name" value="lipoyl_domain"/>
    <property type="match status" value="1"/>
</dbReference>
<dbReference type="InterPro" id="IPR004167">
    <property type="entry name" value="PSBD"/>
</dbReference>
<dbReference type="InterPro" id="IPR011053">
    <property type="entry name" value="Single_hybrid_motif"/>
</dbReference>
<name>A0A849VPH9_9HYPH</name>
<dbReference type="InterPro" id="IPR045257">
    <property type="entry name" value="E2/Pdx1"/>
</dbReference>
<dbReference type="GO" id="GO:0045254">
    <property type="term" value="C:pyruvate dehydrogenase complex"/>
    <property type="evidence" value="ECO:0007669"/>
    <property type="project" value="InterPro"/>
</dbReference>
<keyword evidence="8" id="KW-1185">Reference proteome</keyword>
<feature type="region of interest" description="Disordered" evidence="4">
    <location>
        <begin position="88"/>
        <end position="111"/>
    </location>
</feature>
<dbReference type="InterPro" id="IPR000089">
    <property type="entry name" value="Biotin_lipoyl"/>
</dbReference>
<dbReference type="InterPro" id="IPR036625">
    <property type="entry name" value="E3-bd_dom_sf"/>
</dbReference>
<comment type="cofactor">
    <cofactor evidence="1">
        <name>(R)-lipoate</name>
        <dbReference type="ChEBI" id="CHEBI:83088"/>
    </cofactor>
</comment>
<keyword evidence="3" id="KW-0450">Lipoyl</keyword>
<feature type="compositionally biased region" description="Basic and acidic residues" evidence="4">
    <location>
        <begin position="90"/>
        <end position="99"/>
    </location>
</feature>
<organism evidence="7 8">
    <name type="scientific">Phyllobacterium pellucidum</name>
    <dbReference type="NCBI Taxonomy" id="2740464"/>
    <lineage>
        <taxon>Bacteria</taxon>
        <taxon>Pseudomonadati</taxon>
        <taxon>Pseudomonadota</taxon>
        <taxon>Alphaproteobacteria</taxon>
        <taxon>Hyphomicrobiales</taxon>
        <taxon>Phyllobacteriaceae</taxon>
        <taxon>Phyllobacterium</taxon>
    </lineage>
</organism>
<dbReference type="Pfam" id="PF12697">
    <property type="entry name" value="Abhydrolase_6"/>
    <property type="match status" value="1"/>
</dbReference>
<gene>
    <name evidence="7" type="ORF">HQ945_11495</name>
</gene>
<dbReference type="Proteomes" id="UP000550508">
    <property type="component" value="Unassembled WGS sequence"/>
</dbReference>
<comment type="caution">
    <text evidence="7">The sequence shown here is derived from an EMBL/GenBank/DDBJ whole genome shotgun (WGS) entry which is preliminary data.</text>
</comment>
<dbReference type="Pfam" id="PF00364">
    <property type="entry name" value="Biotin_lipoyl"/>
    <property type="match status" value="1"/>
</dbReference>
<dbReference type="Gene3D" id="3.40.50.1820">
    <property type="entry name" value="alpha/beta hydrolase"/>
    <property type="match status" value="1"/>
</dbReference>
<dbReference type="SUPFAM" id="SSF47005">
    <property type="entry name" value="Peripheral subunit-binding domain of 2-oxo acid dehydrogenase complex"/>
    <property type="match status" value="1"/>
</dbReference>
<dbReference type="GO" id="GO:0006086">
    <property type="term" value="P:pyruvate decarboxylation to acetyl-CoA"/>
    <property type="evidence" value="ECO:0007669"/>
    <property type="project" value="InterPro"/>
</dbReference>
<feature type="domain" description="Peripheral subunit-binding (PSBD)" evidence="6">
    <location>
        <begin position="129"/>
        <end position="166"/>
    </location>
</feature>
<feature type="compositionally biased region" description="Low complexity" evidence="4">
    <location>
        <begin position="101"/>
        <end position="111"/>
    </location>
</feature>
<dbReference type="PANTHER" id="PTHR23151:SF90">
    <property type="entry name" value="DIHYDROLIPOYLLYSINE-RESIDUE ACETYLTRANSFERASE COMPONENT OF PYRUVATE DEHYDROGENASE COMPLEX, MITOCHONDRIAL-RELATED"/>
    <property type="match status" value="1"/>
</dbReference>
<dbReference type="AlphaFoldDB" id="A0A849VPH9"/>
<evidence type="ECO:0000259" key="5">
    <source>
        <dbReference type="PROSITE" id="PS50968"/>
    </source>
</evidence>
<dbReference type="RefSeq" id="WP_113282420.1">
    <property type="nucleotide sequence ID" value="NZ_JABUMX010000002.1"/>
</dbReference>
<reference evidence="7 8" key="1">
    <citation type="submission" date="2020-05" db="EMBL/GenBank/DDBJ databases">
        <authorList>
            <person name="Kim M.K."/>
        </authorList>
    </citation>
    <scope>NUCLEOTIDE SEQUENCE [LARGE SCALE GENOMIC DNA]</scope>
    <source>
        <strain evidence="7 8">BT25</strain>
    </source>
</reference>
<dbReference type="Gene3D" id="4.10.320.10">
    <property type="entry name" value="E3-binding domain"/>
    <property type="match status" value="1"/>
</dbReference>
<keyword evidence="7" id="KW-0808">Transferase</keyword>
<dbReference type="GO" id="GO:0016746">
    <property type="term" value="F:acyltransferase activity"/>
    <property type="evidence" value="ECO:0007669"/>
    <property type="project" value="InterPro"/>
</dbReference>
<evidence type="ECO:0000259" key="6">
    <source>
        <dbReference type="PROSITE" id="PS51826"/>
    </source>
</evidence>
<evidence type="ECO:0000256" key="3">
    <source>
        <dbReference type="ARBA" id="ARBA00022823"/>
    </source>
</evidence>
<accession>A0A849VPH9</accession>
<dbReference type="PROSITE" id="PS51826">
    <property type="entry name" value="PSBD"/>
    <property type="match status" value="1"/>
</dbReference>
<dbReference type="InterPro" id="IPR029058">
    <property type="entry name" value="AB_hydrolase_fold"/>
</dbReference>
<evidence type="ECO:0000313" key="7">
    <source>
        <dbReference type="EMBL" id="NTS31878.1"/>
    </source>
</evidence>
<evidence type="ECO:0000256" key="2">
    <source>
        <dbReference type="ARBA" id="ARBA00007317"/>
    </source>
</evidence>
<dbReference type="PANTHER" id="PTHR23151">
    <property type="entry name" value="DIHYDROLIPOAMIDE ACETYL/SUCCINYL-TRANSFERASE-RELATED"/>
    <property type="match status" value="1"/>
</dbReference>
<proteinExistence type="inferred from homology"/>
<dbReference type="NCBIfam" id="NF011457">
    <property type="entry name" value="PRK14875.1"/>
    <property type="match status" value="1"/>
</dbReference>
<dbReference type="PRINTS" id="PR00111">
    <property type="entry name" value="ABHYDROLASE"/>
</dbReference>
<dbReference type="InterPro" id="IPR003016">
    <property type="entry name" value="2-oxoA_DH_lipoyl-BS"/>
</dbReference>
<evidence type="ECO:0000256" key="4">
    <source>
        <dbReference type="SAM" id="MobiDB-lite"/>
    </source>
</evidence>